<sequence>MSKLELETKNVSQCIILLMSSLEQLHSILKGNGGDSAGNGKNGEKNCIDALSDIFNSLGNVPTNGSGGSRHDVISDASATQFLTNNDQNEDEVDNFVGDSHVHHRQ</sequence>
<evidence type="ECO:0000256" key="1">
    <source>
        <dbReference type="SAM" id="MobiDB-lite"/>
    </source>
</evidence>
<organism evidence="2">
    <name type="scientific">Proboscia inermis</name>
    <dbReference type="NCBI Taxonomy" id="420281"/>
    <lineage>
        <taxon>Eukaryota</taxon>
        <taxon>Sar</taxon>
        <taxon>Stramenopiles</taxon>
        <taxon>Ochrophyta</taxon>
        <taxon>Bacillariophyta</taxon>
        <taxon>Coscinodiscophyceae</taxon>
        <taxon>Rhizosoleniophycidae</taxon>
        <taxon>Rhizosoleniales</taxon>
        <taxon>Rhizosoleniaceae</taxon>
        <taxon>Proboscia</taxon>
    </lineage>
</organism>
<evidence type="ECO:0000313" key="2">
    <source>
        <dbReference type="EMBL" id="CAD8424809.1"/>
    </source>
</evidence>
<gene>
    <name evidence="2" type="ORF">PINE0816_LOCUS20969</name>
</gene>
<name>A0A7S0CJV2_9STRA</name>
<feature type="region of interest" description="Disordered" evidence="1">
    <location>
        <begin position="83"/>
        <end position="106"/>
    </location>
</feature>
<accession>A0A7S0CJV2</accession>
<proteinExistence type="predicted"/>
<dbReference type="EMBL" id="HBEL01045007">
    <property type="protein sequence ID" value="CAD8424809.1"/>
    <property type="molecule type" value="Transcribed_RNA"/>
</dbReference>
<protein>
    <submittedName>
        <fullName evidence="2">Uncharacterized protein</fullName>
    </submittedName>
</protein>
<dbReference type="AlphaFoldDB" id="A0A7S0CJV2"/>
<reference evidence="2" key="1">
    <citation type="submission" date="2021-01" db="EMBL/GenBank/DDBJ databases">
        <authorList>
            <person name="Corre E."/>
            <person name="Pelletier E."/>
            <person name="Niang G."/>
            <person name="Scheremetjew M."/>
            <person name="Finn R."/>
            <person name="Kale V."/>
            <person name="Holt S."/>
            <person name="Cochrane G."/>
            <person name="Meng A."/>
            <person name="Brown T."/>
            <person name="Cohen L."/>
        </authorList>
    </citation>
    <scope>NUCLEOTIDE SEQUENCE</scope>
    <source>
        <strain evidence="2">CCAP1064/1</strain>
    </source>
</reference>